<dbReference type="Proteomes" id="UP000006365">
    <property type="component" value="Chromosome"/>
</dbReference>
<evidence type="ECO:0008006" key="4">
    <source>
        <dbReference type="Google" id="ProtNLM"/>
    </source>
</evidence>
<feature type="region of interest" description="Disordered" evidence="1">
    <location>
        <begin position="21"/>
        <end position="46"/>
    </location>
</feature>
<evidence type="ECO:0000313" key="2">
    <source>
        <dbReference type="EMBL" id="ADW16599.1"/>
    </source>
</evidence>
<protein>
    <recommendedName>
        <fullName evidence="4">Addiction module toxin RelE</fullName>
    </recommendedName>
</protein>
<reference evidence="2 3" key="1">
    <citation type="journal article" date="2011" name="Stand. Genomic Sci.">
        <title>Complete genome sequence of Desulfobulbus propionicus type strain (1pr3).</title>
        <authorList>
            <person name="Pagani I."/>
            <person name="Lapidus A."/>
            <person name="Nolan M."/>
            <person name="Lucas S."/>
            <person name="Hammon N."/>
            <person name="Deshpande S."/>
            <person name="Cheng J.F."/>
            <person name="Chertkov O."/>
            <person name="Davenport K."/>
            <person name="Tapia R."/>
            <person name="Han C."/>
            <person name="Goodwin L."/>
            <person name="Pitluck S."/>
            <person name="Liolios K."/>
            <person name="Mavromatis K."/>
            <person name="Ivanova N."/>
            <person name="Mikhailova N."/>
            <person name="Pati A."/>
            <person name="Chen A."/>
            <person name="Palaniappan K."/>
            <person name="Land M."/>
            <person name="Hauser L."/>
            <person name="Chang Y.J."/>
            <person name="Jeffries C.D."/>
            <person name="Detter J.C."/>
            <person name="Brambilla E."/>
            <person name="Kannan K.P."/>
            <person name="Djao O.D."/>
            <person name="Rohde M."/>
            <person name="Pukall R."/>
            <person name="Spring S."/>
            <person name="Goker M."/>
            <person name="Sikorski J."/>
            <person name="Woyke T."/>
            <person name="Bristow J."/>
            <person name="Eisen J.A."/>
            <person name="Markowitz V."/>
            <person name="Hugenholtz P."/>
            <person name="Kyrpides N.C."/>
            <person name="Klenk H.P."/>
        </authorList>
    </citation>
    <scope>NUCLEOTIDE SEQUENCE [LARGE SCALE GENOMIC DNA]</scope>
    <source>
        <strain evidence="3">ATCC 33891 / DSM 2032 / 1pr3</strain>
    </source>
</reference>
<name>A0A7U4DN31_DESPD</name>
<dbReference type="EMBL" id="CP002364">
    <property type="protein sequence ID" value="ADW16599.1"/>
    <property type="molecule type" value="Genomic_DNA"/>
</dbReference>
<accession>A0A7U4DN31</accession>
<proteinExistence type="predicted"/>
<dbReference type="RefSeq" id="WP_015723146.1">
    <property type="nucleotide sequence ID" value="NC_014972.1"/>
</dbReference>
<feature type="compositionally biased region" description="Basic and acidic residues" evidence="1">
    <location>
        <begin position="31"/>
        <end position="42"/>
    </location>
</feature>
<evidence type="ECO:0000256" key="1">
    <source>
        <dbReference type="SAM" id="MobiDB-lite"/>
    </source>
</evidence>
<dbReference type="AlphaFoldDB" id="A0A7U4DN31"/>
<dbReference type="KEGG" id="dpr:Despr_0418"/>
<evidence type="ECO:0000313" key="3">
    <source>
        <dbReference type="Proteomes" id="UP000006365"/>
    </source>
</evidence>
<dbReference type="Pfam" id="PF05973">
    <property type="entry name" value="Gp49"/>
    <property type="match status" value="1"/>
</dbReference>
<organism evidence="2 3">
    <name type="scientific">Desulfobulbus propionicus (strain ATCC 33891 / DSM 2032 / VKM B-1956 / 1pr3)</name>
    <dbReference type="NCBI Taxonomy" id="577650"/>
    <lineage>
        <taxon>Bacteria</taxon>
        <taxon>Pseudomonadati</taxon>
        <taxon>Thermodesulfobacteriota</taxon>
        <taxon>Desulfobulbia</taxon>
        <taxon>Desulfobulbales</taxon>
        <taxon>Desulfobulbaceae</taxon>
        <taxon>Desulfobulbus</taxon>
    </lineage>
</organism>
<gene>
    <name evidence="2" type="ordered locus">Despr_0418</name>
</gene>
<dbReference type="InterPro" id="IPR009241">
    <property type="entry name" value="HigB-like"/>
</dbReference>
<keyword evidence="3" id="KW-1185">Reference proteome</keyword>
<sequence length="108" mass="12491">MKVIRFLGDSLKCLRSFPEGARQDSGYQLDKVQRGEQPDDFKPMPSIGKGVEEIRIWDESGTFRIIYTARLADAVFVLHAFQKKTQATSRKDIDLAKFRYSELMKVFK</sequence>